<sequence>MPISTATPLYNDVLKNSWQRICQQFGLQSQQAFTAQVYEELLNCYGQSHRAYHGVQHLAECITVFEKVSHLAMQPAPLEIALWFHDAIYQTRQKPDEPNNEQRSAEWASQFLHRCGVNSVTIEQVAQFIMATQHHQASNADEQLMVDIDLAILGSPPERFAQYQQQIRAEYDFVPPALFALKRREVLDRFYQRSRIYQTDYFYGHYEQQARQNLQAALIAEES</sequence>
<dbReference type="Proteomes" id="UP000192132">
    <property type="component" value="Unassembled WGS sequence"/>
</dbReference>
<evidence type="ECO:0000313" key="1">
    <source>
        <dbReference type="EMBL" id="ONG41597.1"/>
    </source>
</evidence>
<organism evidence="1 2">
    <name type="scientific">Alkanindiges hydrocarboniclasticus</name>
    <dbReference type="NCBI Taxonomy" id="1907941"/>
    <lineage>
        <taxon>Bacteria</taxon>
        <taxon>Pseudomonadati</taxon>
        <taxon>Pseudomonadota</taxon>
        <taxon>Gammaproteobacteria</taxon>
        <taxon>Moraxellales</taxon>
        <taxon>Moraxellaceae</taxon>
        <taxon>Alkanindiges</taxon>
    </lineage>
</organism>
<dbReference type="AlphaFoldDB" id="A0A1S8CW94"/>
<gene>
    <name evidence="1" type="ORF">BKE30_03985</name>
</gene>
<evidence type="ECO:0008006" key="3">
    <source>
        <dbReference type="Google" id="ProtNLM"/>
    </source>
</evidence>
<dbReference type="EMBL" id="MLCN01000008">
    <property type="protein sequence ID" value="ONG41597.1"/>
    <property type="molecule type" value="Genomic_DNA"/>
</dbReference>
<protein>
    <recommendedName>
        <fullName evidence="3">N-methyl-D-aspartate receptor NMDAR2C subunit</fullName>
    </recommendedName>
</protein>
<reference evidence="1 2" key="1">
    <citation type="submission" date="2016-10" db="EMBL/GenBank/DDBJ databases">
        <title>Draft Genome sequence of Alkanindiges sp. strain H1.</title>
        <authorList>
            <person name="Subhash Y."/>
            <person name="Lee S."/>
        </authorList>
    </citation>
    <scope>NUCLEOTIDE SEQUENCE [LARGE SCALE GENOMIC DNA]</scope>
    <source>
        <strain evidence="1 2">H1</strain>
    </source>
</reference>
<name>A0A1S8CW94_9GAMM</name>
<dbReference type="PANTHER" id="PTHR21174:SF0">
    <property type="entry name" value="HD PHOSPHOHYDROLASE FAMILY PROTEIN-RELATED"/>
    <property type="match status" value="1"/>
</dbReference>
<comment type="caution">
    <text evidence="1">The sequence shown here is derived from an EMBL/GenBank/DDBJ whole genome shotgun (WGS) entry which is preliminary data.</text>
</comment>
<accession>A0A1S8CW94</accession>
<keyword evidence="2" id="KW-1185">Reference proteome</keyword>
<dbReference type="RefSeq" id="WP_076877353.1">
    <property type="nucleotide sequence ID" value="NZ_MLCN01000008.1"/>
</dbReference>
<dbReference type="PIRSF" id="PIRSF035170">
    <property type="entry name" value="HD_phosphohydro"/>
    <property type="match status" value="1"/>
</dbReference>
<dbReference type="PANTHER" id="PTHR21174">
    <property type="match status" value="1"/>
</dbReference>
<dbReference type="SUPFAM" id="SSF109604">
    <property type="entry name" value="HD-domain/PDEase-like"/>
    <property type="match status" value="1"/>
</dbReference>
<evidence type="ECO:0000313" key="2">
    <source>
        <dbReference type="Proteomes" id="UP000192132"/>
    </source>
</evidence>
<dbReference type="Gene3D" id="1.10.3210.10">
    <property type="entry name" value="Hypothetical protein af1432"/>
    <property type="match status" value="1"/>
</dbReference>
<dbReference type="InterPro" id="IPR009218">
    <property type="entry name" value="HD_phosphohydro"/>
</dbReference>
<proteinExistence type="predicted"/>